<dbReference type="Proteomes" id="UP000603602">
    <property type="component" value="Unassembled WGS sequence"/>
</dbReference>
<dbReference type="Pfam" id="PF11136">
    <property type="entry name" value="DUF2889"/>
    <property type="match status" value="1"/>
</dbReference>
<dbReference type="EMBL" id="JACYTO010000002">
    <property type="protein sequence ID" value="MBD8504508.1"/>
    <property type="molecule type" value="Genomic_DNA"/>
</dbReference>
<name>A0ABR9BDS9_9RHOO</name>
<gene>
    <name evidence="1" type="ORF">IFO67_16585</name>
</gene>
<dbReference type="InterPro" id="IPR021312">
    <property type="entry name" value="DUF2889"/>
</dbReference>
<comment type="caution">
    <text evidence="1">The sequence shown here is derived from an EMBL/GenBank/DDBJ whole genome shotgun (WGS) entry which is preliminary data.</text>
</comment>
<reference evidence="2" key="1">
    <citation type="submission" date="2023-07" db="EMBL/GenBank/DDBJ databases">
        <title>Thauera sp. CAU 1555 isolated from sand of Yaerae Beach.</title>
        <authorList>
            <person name="Kim W."/>
        </authorList>
    </citation>
    <scope>NUCLEOTIDE SEQUENCE [LARGE SCALE GENOMIC DNA]</scope>
    <source>
        <strain evidence="2">CAU 1555</strain>
    </source>
</reference>
<evidence type="ECO:0000313" key="2">
    <source>
        <dbReference type="Proteomes" id="UP000603602"/>
    </source>
</evidence>
<accession>A0ABR9BDS9</accession>
<proteinExistence type="predicted"/>
<dbReference type="RefSeq" id="WP_187719245.1">
    <property type="nucleotide sequence ID" value="NZ_JACTAH010000002.1"/>
</dbReference>
<organism evidence="1 2">
    <name type="scientific">Thauera sedimentorum</name>
    <dbReference type="NCBI Taxonomy" id="2767595"/>
    <lineage>
        <taxon>Bacteria</taxon>
        <taxon>Pseudomonadati</taxon>
        <taxon>Pseudomonadota</taxon>
        <taxon>Betaproteobacteria</taxon>
        <taxon>Rhodocyclales</taxon>
        <taxon>Zoogloeaceae</taxon>
        <taxon>Thauera</taxon>
    </lineage>
</organism>
<keyword evidence="2" id="KW-1185">Reference proteome</keyword>
<protein>
    <submittedName>
        <fullName evidence="1">DUF2889 domain-containing protein</fullName>
    </submittedName>
</protein>
<evidence type="ECO:0000313" key="1">
    <source>
        <dbReference type="EMBL" id="MBD8504508.1"/>
    </source>
</evidence>
<sequence>MPLSAPKSPRQRVHTRRIEVEGFRRDDGLLELEACLRDVKDLDYPIASGVRRAGDPVHEMRVRITIDAAFNILDAEACSDWVPYPGGCDTIGPAYRQLIGLNLVRGFRRTVGEMFADVRGCSHVTELLLSLPTAAIQTFATFRRDNEDNGEKPFQLDRCHALDTGSETVRRYYPKWYRTPGGGG</sequence>